<dbReference type="Proteomes" id="UP000010296">
    <property type="component" value="Unassembled WGS sequence"/>
</dbReference>
<dbReference type="STRING" id="888064.HMPREF9088_1554"/>
<gene>
    <name evidence="1" type="ORF">HMPREF9088_1554</name>
</gene>
<protein>
    <submittedName>
        <fullName evidence="1">Uncharacterized protein</fullName>
    </submittedName>
</protein>
<dbReference type="PATRIC" id="fig|888064.11.peg.2290"/>
<accession>E6LGR4</accession>
<dbReference type="EMBL" id="AEPV01000064">
    <property type="protein sequence ID" value="EFU73675.1"/>
    <property type="molecule type" value="Genomic_DNA"/>
</dbReference>
<proteinExistence type="predicted"/>
<keyword evidence="2" id="KW-1185">Reference proteome</keyword>
<comment type="caution">
    <text evidence="1">The sequence shown here is derived from an EMBL/GenBank/DDBJ whole genome shotgun (WGS) entry which is preliminary data.</text>
</comment>
<dbReference type="AlphaFoldDB" id="E6LGR4"/>
<dbReference type="HOGENOM" id="CLU_3251176_0_0_9"/>
<evidence type="ECO:0000313" key="2">
    <source>
        <dbReference type="Proteomes" id="UP000010296"/>
    </source>
</evidence>
<sequence length="42" mass="5294">MDRRKRNKKKQNSIENFFNFFARELLRDAFFEKILLFSETKH</sequence>
<organism evidence="1 2">
    <name type="scientific">Enterococcus italicus (strain DSM 15952 / CCUG 50447 / LMG 22039 / TP 1.5)</name>
    <dbReference type="NCBI Taxonomy" id="888064"/>
    <lineage>
        <taxon>Bacteria</taxon>
        <taxon>Bacillati</taxon>
        <taxon>Bacillota</taxon>
        <taxon>Bacilli</taxon>
        <taxon>Lactobacillales</taxon>
        <taxon>Enterococcaceae</taxon>
        <taxon>Enterococcus</taxon>
    </lineage>
</organism>
<name>E6LGR4_ENTI1</name>
<reference evidence="1 2" key="1">
    <citation type="submission" date="2010-12" db="EMBL/GenBank/DDBJ databases">
        <authorList>
            <person name="Muzny D."/>
            <person name="Qin X."/>
            <person name="Deng J."/>
            <person name="Jiang H."/>
            <person name="Liu Y."/>
            <person name="Qu J."/>
            <person name="Song X.-Z."/>
            <person name="Zhang L."/>
            <person name="Thornton R."/>
            <person name="Coyle M."/>
            <person name="Francisco L."/>
            <person name="Jackson L."/>
            <person name="Javaid M."/>
            <person name="Korchina V."/>
            <person name="Kovar C."/>
            <person name="Mata R."/>
            <person name="Mathew T."/>
            <person name="Ngo R."/>
            <person name="Nguyen L."/>
            <person name="Nguyen N."/>
            <person name="Okwuonu G."/>
            <person name="Ongeri F."/>
            <person name="Pham C."/>
            <person name="Simmons D."/>
            <person name="Wilczek-Boney K."/>
            <person name="Hale W."/>
            <person name="Jakkamsetti A."/>
            <person name="Pham P."/>
            <person name="Ruth R."/>
            <person name="San Lucas F."/>
            <person name="Warren J."/>
            <person name="Zhang J."/>
            <person name="Zhao Z."/>
            <person name="Zhou C."/>
            <person name="Zhu D."/>
            <person name="Lee S."/>
            <person name="Bess C."/>
            <person name="Blankenburg K."/>
            <person name="Forbes L."/>
            <person name="Fu Q."/>
            <person name="Gubbala S."/>
            <person name="Hirani K."/>
            <person name="Jayaseelan J.C."/>
            <person name="Lara F."/>
            <person name="Munidasa M."/>
            <person name="Palculict T."/>
            <person name="Patil S."/>
            <person name="Pu L.-L."/>
            <person name="Saada N."/>
            <person name="Tang L."/>
            <person name="Weissenberger G."/>
            <person name="Zhu Y."/>
            <person name="Hemphill L."/>
            <person name="Shang Y."/>
            <person name="Youmans B."/>
            <person name="Ayvaz T."/>
            <person name="Ross M."/>
            <person name="Santibanez J."/>
            <person name="Aqrawi P."/>
            <person name="Gross S."/>
            <person name="Joshi V."/>
            <person name="Fowler G."/>
            <person name="Nazareth L."/>
            <person name="Reid J."/>
            <person name="Worley K."/>
            <person name="Petrosino J."/>
            <person name="Highlander S."/>
            <person name="Gibbs R."/>
        </authorList>
    </citation>
    <scope>NUCLEOTIDE SEQUENCE [LARGE SCALE GENOMIC DNA]</scope>
    <source>
        <strain evidence="2">DSM 15952 / CCUG 50447 / LMG 22039 / TP 1.5</strain>
    </source>
</reference>
<evidence type="ECO:0000313" key="1">
    <source>
        <dbReference type="EMBL" id="EFU73675.1"/>
    </source>
</evidence>